<keyword evidence="6 7" id="KW-0472">Membrane</keyword>
<feature type="transmembrane region" description="Helical" evidence="7">
    <location>
        <begin position="290"/>
        <end position="322"/>
    </location>
</feature>
<feature type="transmembrane region" description="Helical" evidence="7">
    <location>
        <begin position="377"/>
        <end position="398"/>
    </location>
</feature>
<reference evidence="10" key="1">
    <citation type="submission" date="2016-06" db="EMBL/GenBank/DDBJ databases">
        <authorList>
            <person name="Varghese N."/>
            <person name="Submissions Spin"/>
        </authorList>
    </citation>
    <scope>NUCLEOTIDE SEQUENCE [LARGE SCALE GENOMIC DNA]</scope>
    <source>
        <strain evidence="10">DSM 43363</strain>
    </source>
</reference>
<feature type="transmembrane region" description="Helical" evidence="7">
    <location>
        <begin position="59"/>
        <end position="78"/>
    </location>
</feature>
<comment type="subcellular location">
    <subcellularLocation>
        <location evidence="1">Cell membrane</location>
        <topology evidence="1">Multi-pass membrane protein</topology>
    </subcellularLocation>
</comment>
<dbReference type="GO" id="GO:0005886">
    <property type="term" value="C:plasma membrane"/>
    <property type="evidence" value="ECO:0007669"/>
    <property type="project" value="UniProtKB-SubCell"/>
</dbReference>
<keyword evidence="3" id="KW-1003">Cell membrane</keyword>
<keyword evidence="2" id="KW-0813">Transport</keyword>
<dbReference type="EMBL" id="FMIC01000002">
    <property type="protein sequence ID" value="SCL71931.1"/>
    <property type="molecule type" value="Genomic_DNA"/>
</dbReference>
<keyword evidence="4 7" id="KW-0812">Transmembrane</keyword>
<dbReference type="InterPro" id="IPR050171">
    <property type="entry name" value="MFS_Transporters"/>
</dbReference>
<evidence type="ECO:0000256" key="3">
    <source>
        <dbReference type="ARBA" id="ARBA00022475"/>
    </source>
</evidence>
<dbReference type="OrthoDB" id="3865324at2"/>
<dbReference type="InterPro" id="IPR011701">
    <property type="entry name" value="MFS"/>
</dbReference>
<protein>
    <submittedName>
        <fullName evidence="9">Major Facilitator Superfamily protein</fullName>
    </submittedName>
</protein>
<accession>A0A1C6W020</accession>
<evidence type="ECO:0000256" key="1">
    <source>
        <dbReference type="ARBA" id="ARBA00004651"/>
    </source>
</evidence>
<feature type="transmembrane region" description="Helical" evidence="7">
    <location>
        <begin position="248"/>
        <end position="269"/>
    </location>
</feature>
<feature type="transmembrane region" description="Helical" evidence="7">
    <location>
        <begin position="28"/>
        <end position="47"/>
    </location>
</feature>
<feature type="transmembrane region" description="Helical" evidence="7">
    <location>
        <begin position="85"/>
        <end position="104"/>
    </location>
</feature>
<proteinExistence type="predicted"/>
<evidence type="ECO:0000256" key="7">
    <source>
        <dbReference type="SAM" id="Phobius"/>
    </source>
</evidence>
<dbReference type="PANTHER" id="PTHR23517:SF3">
    <property type="entry name" value="INTEGRAL MEMBRANE TRANSPORT PROTEIN"/>
    <property type="match status" value="1"/>
</dbReference>
<evidence type="ECO:0000256" key="4">
    <source>
        <dbReference type="ARBA" id="ARBA00022692"/>
    </source>
</evidence>
<dbReference type="Gene3D" id="1.20.1250.20">
    <property type="entry name" value="MFS general substrate transporter like domains"/>
    <property type="match status" value="1"/>
</dbReference>
<dbReference type="InterPro" id="IPR036259">
    <property type="entry name" value="MFS_trans_sf"/>
</dbReference>
<sequence>MASSRLIDYSSRLVPTDPLRRKLIAIRLAESIGKGVFLSGSVVYFTLRVGLDAKQVGLGLSAAGLSAFISSVLFGVIADRVGARRLLVILFAALAVGFGLYALVDNAAHFFALVVAVGFLEYGTGPTNGALIGNLVPAEERVKLKAMMRSVFNIGFSIGIGVAAVAALSQRLLVLIPLTTAALMAGAALLVTRLPDAPSRPVPVGFKRFAAVRDPRFLCVIGVSTVLASHVTVILVTMPLWALNRTSLPHFLVPLLLIFNTVFVILFQVRASRGADTVEGAGRLARRSGYWLAGGCAVIALTALEDNVVLVCVAIVAGVLILSVAEVMQAASGWGLAFGLAPEHAQGEYLGAFDLHVITQNIIGPAALSGLVIAFGFWGWLGIAVAALVASALIIPVAHRSQATLVPEPAPATSR</sequence>
<dbReference type="GO" id="GO:0022857">
    <property type="term" value="F:transmembrane transporter activity"/>
    <property type="evidence" value="ECO:0007669"/>
    <property type="project" value="InterPro"/>
</dbReference>
<dbReference type="Proteomes" id="UP000199343">
    <property type="component" value="Unassembled WGS sequence"/>
</dbReference>
<gene>
    <name evidence="9" type="ORF">GA0070608_4799</name>
</gene>
<dbReference type="Pfam" id="PF07690">
    <property type="entry name" value="MFS_1"/>
    <property type="match status" value="1"/>
</dbReference>
<dbReference type="InterPro" id="IPR020846">
    <property type="entry name" value="MFS_dom"/>
</dbReference>
<evidence type="ECO:0000256" key="6">
    <source>
        <dbReference type="ARBA" id="ARBA00023136"/>
    </source>
</evidence>
<evidence type="ECO:0000256" key="5">
    <source>
        <dbReference type="ARBA" id="ARBA00022989"/>
    </source>
</evidence>
<organism evidence="9 10">
    <name type="scientific">Micromonospora peucetia</name>
    <dbReference type="NCBI Taxonomy" id="47871"/>
    <lineage>
        <taxon>Bacteria</taxon>
        <taxon>Bacillati</taxon>
        <taxon>Actinomycetota</taxon>
        <taxon>Actinomycetes</taxon>
        <taxon>Micromonosporales</taxon>
        <taxon>Micromonosporaceae</taxon>
        <taxon>Micromonospora</taxon>
    </lineage>
</organism>
<dbReference type="SUPFAM" id="SSF103473">
    <property type="entry name" value="MFS general substrate transporter"/>
    <property type="match status" value="1"/>
</dbReference>
<feature type="transmembrane region" description="Helical" evidence="7">
    <location>
        <begin position="151"/>
        <end position="168"/>
    </location>
</feature>
<evidence type="ECO:0000256" key="2">
    <source>
        <dbReference type="ARBA" id="ARBA00022448"/>
    </source>
</evidence>
<evidence type="ECO:0000313" key="9">
    <source>
        <dbReference type="EMBL" id="SCL71931.1"/>
    </source>
</evidence>
<evidence type="ECO:0000313" key="10">
    <source>
        <dbReference type="Proteomes" id="UP000199343"/>
    </source>
</evidence>
<feature type="transmembrane region" description="Helical" evidence="7">
    <location>
        <begin position="110"/>
        <end position="131"/>
    </location>
</feature>
<dbReference type="PANTHER" id="PTHR23517">
    <property type="entry name" value="RESISTANCE PROTEIN MDTM, PUTATIVE-RELATED-RELATED"/>
    <property type="match status" value="1"/>
</dbReference>
<dbReference type="STRING" id="47871.GA0070608_4799"/>
<feature type="transmembrane region" description="Helical" evidence="7">
    <location>
        <begin position="217"/>
        <end position="242"/>
    </location>
</feature>
<feature type="domain" description="Major facilitator superfamily (MFS) profile" evidence="8">
    <location>
        <begin position="1"/>
        <end position="402"/>
    </location>
</feature>
<name>A0A1C6W020_9ACTN</name>
<feature type="transmembrane region" description="Helical" evidence="7">
    <location>
        <begin position="174"/>
        <end position="191"/>
    </location>
</feature>
<keyword evidence="5 7" id="KW-1133">Transmembrane helix</keyword>
<evidence type="ECO:0000259" key="8">
    <source>
        <dbReference type="PROSITE" id="PS50850"/>
    </source>
</evidence>
<dbReference type="PROSITE" id="PS50850">
    <property type="entry name" value="MFS"/>
    <property type="match status" value="1"/>
</dbReference>
<dbReference type="AlphaFoldDB" id="A0A1C6W020"/>